<dbReference type="OrthoDB" id="9802264at2"/>
<dbReference type="SUPFAM" id="SSF52540">
    <property type="entry name" value="P-loop containing nucleoside triphosphate hydrolases"/>
    <property type="match status" value="1"/>
</dbReference>
<dbReference type="InterPro" id="IPR050388">
    <property type="entry name" value="ABC_Ni/Peptide_Import"/>
</dbReference>
<dbReference type="Gene3D" id="3.40.50.300">
    <property type="entry name" value="P-loop containing nucleotide triphosphate hydrolases"/>
    <property type="match status" value="1"/>
</dbReference>
<dbReference type="GO" id="GO:0016887">
    <property type="term" value="F:ATP hydrolysis activity"/>
    <property type="evidence" value="ECO:0007669"/>
    <property type="project" value="InterPro"/>
</dbReference>
<dbReference type="Pfam" id="PF00005">
    <property type="entry name" value="ABC_tran"/>
    <property type="match status" value="1"/>
</dbReference>
<dbReference type="GeneID" id="95377642"/>
<dbReference type="Proteomes" id="UP000288943">
    <property type="component" value="Chromosome"/>
</dbReference>
<gene>
    <name evidence="9" type="ORF">M5X16_19650</name>
    <name evidence="10" type="ORF">PC41400_22885</name>
</gene>
<dbReference type="GO" id="GO:0005886">
    <property type="term" value="C:plasma membrane"/>
    <property type="evidence" value="ECO:0007669"/>
    <property type="project" value="UniProtKB-SubCell"/>
</dbReference>
<evidence type="ECO:0000313" key="10">
    <source>
        <dbReference type="EMBL" id="QAV20360.1"/>
    </source>
</evidence>
<keyword evidence="6 10" id="KW-0067">ATP-binding</keyword>
<dbReference type="PANTHER" id="PTHR43297:SF2">
    <property type="entry name" value="DIPEPTIDE TRANSPORT ATP-BINDING PROTEIN DPPD"/>
    <property type="match status" value="1"/>
</dbReference>
<dbReference type="GO" id="GO:0015833">
    <property type="term" value="P:peptide transport"/>
    <property type="evidence" value="ECO:0007669"/>
    <property type="project" value="InterPro"/>
</dbReference>
<dbReference type="KEGG" id="pchi:PC41400_22885"/>
<dbReference type="NCBIfam" id="TIGR01727">
    <property type="entry name" value="oligo_HPY"/>
    <property type="match status" value="1"/>
</dbReference>
<reference evidence="9 12" key="2">
    <citation type="submission" date="2022-05" db="EMBL/GenBank/DDBJ databases">
        <title>Genome Sequencing of Bee-Associated Microbes.</title>
        <authorList>
            <person name="Dunlap C."/>
        </authorList>
    </citation>
    <scope>NUCLEOTIDE SEQUENCE [LARGE SCALE GENOMIC DNA]</scope>
    <source>
        <strain evidence="9 12">NRRL B-23120</strain>
    </source>
</reference>
<organism evidence="10 11">
    <name type="scientific">Paenibacillus chitinolyticus</name>
    <dbReference type="NCBI Taxonomy" id="79263"/>
    <lineage>
        <taxon>Bacteria</taxon>
        <taxon>Bacillati</taxon>
        <taxon>Bacillota</taxon>
        <taxon>Bacilli</taxon>
        <taxon>Bacillales</taxon>
        <taxon>Paenibacillaceae</taxon>
        <taxon>Paenibacillus</taxon>
    </lineage>
</organism>
<evidence type="ECO:0000256" key="5">
    <source>
        <dbReference type="ARBA" id="ARBA00022741"/>
    </source>
</evidence>
<keyword evidence="12" id="KW-1185">Reference proteome</keyword>
<keyword evidence="5" id="KW-0547">Nucleotide-binding</keyword>
<dbReference type="PROSITE" id="PS00211">
    <property type="entry name" value="ABC_TRANSPORTER_1"/>
    <property type="match status" value="1"/>
</dbReference>
<dbReference type="InterPro" id="IPR017871">
    <property type="entry name" value="ABC_transporter-like_CS"/>
</dbReference>
<protein>
    <submittedName>
        <fullName evidence="10">ABC transporter ATP-binding protein</fullName>
    </submittedName>
</protein>
<evidence type="ECO:0000256" key="1">
    <source>
        <dbReference type="ARBA" id="ARBA00004202"/>
    </source>
</evidence>
<evidence type="ECO:0000256" key="2">
    <source>
        <dbReference type="ARBA" id="ARBA00005417"/>
    </source>
</evidence>
<dbReference type="InterPro" id="IPR003593">
    <property type="entry name" value="AAA+_ATPase"/>
</dbReference>
<name>A0A410X178_9BACL</name>
<evidence type="ECO:0000259" key="8">
    <source>
        <dbReference type="PROSITE" id="PS50893"/>
    </source>
</evidence>
<evidence type="ECO:0000256" key="4">
    <source>
        <dbReference type="ARBA" id="ARBA00022475"/>
    </source>
</evidence>
<dbReference type="PROSITE" id="PS50893">
    <property type="entry name" value="ABC_TRANSPORTER_2"/>
    <property type="match status" value="1"/>
</dbReference>
<dbReference type="CDD" id="cd03257">
    <property type="entry name" value="ABC_NikE_OppD_transporters"/>
    <property type="match status" value="1"/>
</dbReference>
<evidence type="ECO:0000313" key="11">
    <source>
        <dbReference type="Proteomes" id="UP000288943"/>
    </source>
</evidence>
<dbReference type="AlphaFoldDB" id="A0A410X178"/>
<evidence type="ECO:0000256" key="3">
    <source>
        <dbReference type="ARBA" id="ARBA00022448"/>
    </source>
</evidence>
<proteinExistence type="inferred from homology"/>
<comment type="similarity">
    <text evidence="2">Belongs to the ABC transporter superfamily.</text>
</comment>
<dbReference type="GO" id="GO:0005524">
    <property type="term" value="F:ATP binding"/>
    <property type="evidence" value="ECO:0007669"/>
    <property type="project" value="UniProtKB-KW"/>
</dbReference>
<keyword evidence="7" id="KW-0472">Membrane</keyword>
<dbReference type="Pfam" id="PF08352">
    <property type="entry name" value="oligo_HPY"/>
    <property type="match status" value="1"/>
</dbReference>
<accession>A0A410X178</accession>
<evidence type="ECO:0000256" key="7">
    <source>
        <dbReference type="ARBA" id="ARBA00023136"/>
    </source>
</evidence>
<evidence type="ECO:0000313" key="12">
    <source>
        <dbReference type="Proteomes" id="UP001527202"/>
    </source>
</evidence>
<dbReference type="EMBL" id="JAMDMJ010000025">
    <property type="protein sequence ID" value="MCY9597985.1"/>
    <property type="molecule type" value="Genomic_DNA"/>
</dbReference>
<dbReference type="PANTHER" id="PTHR43297">
    <property type="entry name" value="OLIGOPEPTIDE TRANSPORT ATP-BINDING PROTEIN APPD"/>
    <property type="match status" value="1"/>
</dbReference>
<comment type="subcellular location">
    <subcellularLocation>
        <location evidence="1">Cell membrane</location>
        <topology evidence="1">Peripheral membrane protein</topology>
    </subcellularLocation>
</comment>
<keyword evidence="3" id="KW-0813">Transport</keyword>
<dbReference type="EMBL" id="CP026520">
    <property type="protein sequence ID" value="QAV20360.1"/>
    <property type="molecule type" value="Genomic_DNA"/>
</dbReference>
<feature type="domain" description="ABC transporter" evidence="8">
    <location>
        <begin position="9"/>
        <end position="264"/>
    </location>
</feature>
<dbReference type="FunFam" id="3.40.50.300:FF:000016">
    <property type="entry name" value="Oligopeptide ABC transporter ATP-binding component"/>
    <property type="match status" value="1"/>
</dbReference>
<sequence length="348" mass="38082">MSKPKENILEVNDLKVSFNTYAGEVQAVRGVTFDLRKGEVLAIVGESGCGKSVTSQTLMRLIPSPPGVIKGGSILFDGKKGKVDITKLSNKQMESVRGSEMGMIFQDPMTSLNPTMTVGRQISESLIKHQGMTKEQARQRSMELLRLVGLSNVEGRIKQYPHEFSGGMRQRVMIAIALACNPKLLIADEPTTALDVTVQAQIIDLMRELSVKTGSSIILITHDLGVVAEMAERVVVMYAGKIVEKGTVDEIFYDPRHPYTWGLLKSVPRLDTRADEELIPIPGTPPDLFAPPKGCAFAARCPYAMKVCVEEDPAHTQLSAEHSAACWLLHPDAPKVERPVEVGGKQHV</sequence>
<dbReference type="InterPro" id="IPR003439">
    <property type="entry name" value="ABC_transporter-like_ATP-bd"/>
</dbReference>
<dbReference type="SMART" id="SM00382">
    <property type="entry name" value="AAA"/>
    <property type="match status" value="1"/>
</dbReference>
<dbReference type="Proteomes" id="UP001527202">
    <property type="component" value="Unassembled WGS sequence"/>
</dbReference>
<dbReference type="RefSeq" id="WP_042232435.1">
    <property type="nucleotide sequence ID" value="NZ_CP026520.1"/>
</dbReference>
<dbReference type="InterPro" id="IPR013563">
    <property type="entry name" value="Oligopep_ABC_C"/>
</dbReference>
<dbReference type="InterPro" id="IPR027417">
    <property type="entry name" value="P-loop_NTPase"/>
</dbReference>
<evidence type="ECO:0000256" key="6">
    <source>
        <dbReference type="ARBA" id="ARBA00022840"/>
    </source>
</evidence>
<reference evidence="10 11" key="1">
    <citation type="submission" date="2018-01" db="EMBL/GenBank/DDBJ databases">
        <title>The whole genome sequencing and assembly of Paenibacillus chitinolyticus KCCM 41400 strain.</title>
        <authorList>
            <person name="Kim J.-Y."/>
            <person name="Park M.-K."/>
            <person name="Lee Y.-J."/>
            <person name="Yi H."/>
            <person name="Bahn Y.-S."/>
            <person name="Kim J.F."/>
            <person name="Lee D.-W."/>
        </authorList>
    </citation>
    <scope>NUCLEOTIDE SEQUENCE [LARGE SCALE GENOMIC DNA]</scope>
    <source>
        <strain evidence="10 11">KCCM 41400</strain>
    </source>
</reference>
<evidence type="ECO:0000313" key="9">
    <source>
        <dbReference type="EMBL" id="MCY9597985.1"/>
    </source>
</evidence>
<keyword evidence="4" id="KW-1003">Cell membrane</keyword>